<comment type="function">
    <text evidence="5">Bifunctional serine/threonine kinase and phosphorylase involved in the regulation of the pyruvate, phosphate dikinase (PPDK) by catalyzing its phosphorylation/dephosphorylation.</text>
</comment>
<evidence type="ECO:0000256" key="1">
    <source>
        <dbReference type="ARBA" id="ARBA00022527"/>
    </source>
</evidence>
<dbReference type="InterPro" id="IPR005177">
    <property type="entry name" value="Kinase-pyrophosphorylase"/>
</dbReference>
<keyword evidence="2 5" id="KW-0808">Transferase</keyword>
<dbReference type="GO" id="GO:0043531">
    <property type="term" value="F:ADP binding"/>
    <property type="evidence" value="ECO:0007669"/>
    <property type="project" value="UniProtKB-UniRule"/>
</dbReference>
<dbReference type="HAMAP" id="MF_00921">
    <property type="entry name" value="PDRP"/>
    <property type="match status" value="1"/>
</dbReference>
<accession>A0A4R3P299</accession>
<dbReference type="NCBIfam" id="NF003742">
    <property type="entry name" value="PRK05339.1"/>
    <property type="match status" value="1"/>
</dbReference>
<dbReference type="EC" id="2.7.4.27" evidence="5"/>
<reference evidence="6 7" key="1">
    <citation type="submission" date="2019-03" db="EMBL/GenBank/DDBJ databases">
        <title>Freshwater and sediment microbial communities from various areas in North America, analyzing microbe dynamics in response to fracking.</title>
        <authorList>
            <person name="Lamendella R."/>
        </authorList>
    </citation>
    <scope>NUCLEOTIDE SEQUENCE [LARGE SCALE GENOMIC DNA]</scope>
    <source>
        <strain evidence="6 7">175.2</strain>
    </source>
</reference>
<dbReference type="PANTHER" id="PTHR31756:SF3">
    <property type="entry name" value="PYRUVATE, PHOSPHATE DIKINASE REGULATORY PROTEIN 1, CHLOROPLASTIC"/>
    <property type="match status" value="1"/>
</dbReference>
<evidence type="ECO:0000256" key="3">
    <source>
        <dbReference type="ARBA" id="ARBA00022741"/>
    </source>
</evidence>
<dbReference type="EC" id="2.7.11.32" evidence="5"/>
<proteinExistence type="inferred from homology"/>
<keyword evidence="3 5" id="KW-0547">Nucleotide-binding</keyword>
<dbReference type="Pfam" id="PF03618">
    <property type="entry name" value="Kinase-PPPase"/>
    <property type="match status" value="1"/>
</dbReference>
<sequence>MRFHENGIVDKPVTYTQAHWMVSFCRPAIQLYAQEAKNIVGNRKNFFHLHMISDSTGETLISAGRAAAAQFGGYEPIEHVYPLIRNRKQLLSVLRAIDEAPGIVLYTVVNEELGALIDEMCRDMDVPCVNVLEPVVGLFQTYLGTTSRRRVGAQHSLDEDYFARIEALNFTMEHDDGQMPESYDEADVVIIGISRTSKSPTSVYLANRGIKTANIPIVPGTPLPESLYRSEKPLIVCLIASPARISQVRAFREFGSGADEGKNEYIDRASIAEELKYARALAVQNDWPVIDVTRRSIEETAAAILALKYHVK</sequence>
<dbReference type="AlphaFoldDB" id="A0A4R3P299"/>
<comment type="catalytic activity">
    <reaction evidence="5">
        <text>N(tele)-phospho-L-histidyl/O-phospho-L-threonyl-[pyruvate, phosphate dikinase] + phosphate + H(+) = N(tele)-phospho-L-histidyl/L-threonyl-[pyruvate, phosphate dikinase] + diphosphate</text>
        <dbReference type="Rhea" id="RHEA:43696"/>
        <dbReference type="Rhea" id="RHEA-COMP:10650"/>
        <dbReference type="Rhea" id="RHEA-COMP:10651"/>
        <dbReference type="ChEBI" id="CHEBI:15378"/>
        <dbReference type="ChEBI" id="CHEBI:30013"/>
        <dbReference type="ChEBI" id="CHEBI:33019"/>
        <dbReference type="ChEBI" id="CHEBI:43474"/>
        <dbReference type="ChEBI" id="CHEBI:61977"/>
        <dbReference type="ChEBI" id="CHEBI:83586"/>
        <dbReference type="EC" id="2.7.4.27"/>
    </reaction>
</comment>
<comment type="similarity">
    <text evidence="5">Belongs to the pyruvate, phosphate/water dikinase regulatory protein family. PDRP subfamily.</text>
</comment>
<evidence type="ECO:0000313" key="6">
    <source>
        <dbReference type="EMBL" id="TCT44678.1"/>
    </source>
</evidence>
<evidence type="ECO:0000313" key="7">
    <source>
        <dbReference type="Proteomes" id="UP000295097"/>
    </source>
</evidence>
<organism evidence="6 7">
    <name type="scientific">Martelella mediterranea</name>
    <dbReference type="NCBI Taxonomy" id="293089"/>
    <lineage>
        <taxon>Bacteria</taxon>
        <taxon>Pseudomonadati</taxon>
        <taxon>Pseudomonadota</taxon>
        <taxon>Alphaproteobacteria</taxon>
        <taxon>Hyphomicrobiales</taxon>
        <taxon>Aurantimonadaceae</taxon>
        <taxon>Martelella</taxon>
    </lineage>
</organism>
<comment type="catalytic activity">
    <reaction evidence="5">
        <text>N(tele)-phospho-L-histidyl/L-threonyl-[pyruvate, phosphate dikinase] + ADP = N(tele)-phospho-L-histidyl/O-phospho-L-threonyl-[pyruvate, phosphate dikinase] + AMP + H(+)</text>
        <dbReference type="Rhea" id="RHEA:43692"/>
        <dbReference type="Rhea" id="RHEA-COMP:10650"/>
        <dbReference type="Rhea" id="RHEA-COMP:10651"/>
        <dbReference type="ChEBI" id="CHEBI:15378"/>
        <dbReference type="ChEBI" id="CHEBI:30013"/>
        <dbReference type="ChEBI" id="CHEBI:61977"/>
        <dbReference type="ChEBI" id="CHEBI:83586"/>
        <dbReference type="ChEBI" id="CHEBI:456215"/>
        <dbReference type="ChEBI" id="CHEBI:456216"/>
        <dbReference type="EC" id="2.7.11.32"/>
    </reaction>
</comment>
<gene>
    <name evidence="6" type="ORF">EDC90_1002228</name>
</gene>
<feature type="binding site" evidence="5">
    <location>
        <begin position="192"/>
        <end position="199"/>
    </location>
    <ligand>
        <name>ADP</name>
        <dbReference type="ChEBI" id="CHEBI:456216"/>
    </ligand>
</feature>
<dbReference type="EMBL" id="SMAR01000002">
    <property type="protein sequence ID" value="TCT44678.1"/>
    <property type="molecule type" value="Genomic_DNA"/>
</dbReference>
<dbReference type="InterPro" id="IPR026565">
    <property type="entry name" value="PPDK_reg"/>
</dbReference>
<protein>
    <recommendedName>
        <fullName evidence="5">Putative pyruvate, phosphate dikinase regulatory protein</fullName>
        <shortName evidence="5">PPDK regulatory protein</shortName>
        <ecNumber evidence="5">2.7.11.32</ecNumber>
        <ecNumber evidence="5">2.7.4.27</ecNumber>
    </recommendedName>
</protein>
<dbReference type="PANTHER" id="PTHR31756">
    <property type="entry name" value="PYRUVATE, PHOSPHATE DIKINASE REGULATORY PROTEIN 1, CHLOROPLASTIC"/>
    <property type="match status" value="1"/>
</dbReference>
<keyword evidence="1 5" id="KW-0723">Serine/threonine-protein kinase</keyword>
<evidence type="ECO:0000256" key="2">
    <source>
        <dbReference type="ARBA" id="ARBA00022679"/>
    </source>
</evidence>
<dbReference type="GO" id="GO:0004674">
    <property type="term" value="F:protein serine/threonine kinase activity"/>
    <property type="evidence" value="ECO:0007669"/>
    <property type="project" value="UniProtKB-UniRule"/>
</dbReference>
<comment type="caution">
    <text evidence="6">The sequence shown here is derived from an EMBL/GenBank/DDBJ whole genome shotgun (WGS) entry which is preliminary data.</text>
</comment>
<keyword evidence="7" id="KW-1185">Reference proteome</keyword>
<keyword evidence="4 5" id="KW-0418">Kinase</keyword>
<evidence type="ECO:0000256" key="5">
    <source>
        <dbReference type="HAMAP-Rule" id="MF_00921"/>
    </source>
</evidence>
<evidence type="ECO:0000256" key="4">
    <source>
        <dbReference type="ARBA" id="ARBA00022777"/>
    </source>
</evidence>
<dbReference type="Proteomes" id="UP000295097">
    <property type="component" value="Unassembled WGS sequence"/>
</dbReference>
<dbReference type="GO" id="GO:0005524">
    <property type="term" value="F:ATP binding"/>
    <property type="evidence" value="ECO:0007669"/>
    <property type="project" value="InterPro"/>
</dbReference>
<dbReference type="GO" id="GO:0016776">
    <property type="term" value="F:phosphotransferase activity, phosphate group as acceptor"/>
    <property type="evidence" value="ECO:0007669"/>
    <property type="project" value="UniProtKB-UniRule"/>
</dbReference>
<name>A0A4R3P299_9HYPH</name>